<dbReference type="GO" id="GO:0030833">
    <property type="term" value="P:regulation of actin filament polymerization"/>
    <property type="evidence" value="ECO:0007669"/>
    <property type="project" value="TreeGrafter"/>
</dbReference>
<feature type="compositionally biased region" description="Basic and acidic residues" evidence="1">
    <location>
        <begin position="259"/>
        <end position="313"/>
    </location>
</feature>
<dbReference type="EMBL" id="CAMXCT010001358">
    <property type="protein sequence ID" value="CAI3989330.1"/>
    <property type="molecule type" value="Genomic_DNA"/>
</dbReference>
<comment type="caution">
    <text evidence="2">The sequence shown here is derived from an EMBL/GenBank/DDBJ whole genome shotgun (WGS) entry which is preliminary data.</text>
</comment>
<name>A0A9P1FWI4_9DINO</name>
<feature type="region of interest" description="Disordered" evidence="1">
    <location>
        <begin position="131"/>
        <end position="156"/>
    </location>
</feature>
<accession>A0A9P1FWI4</accession>
<feature type="region of interest" description="Disordered" evidence="1">
    <location>
        <begin position="725"/>
        <end position="760"/>
    </location>
</feature>
<protein>
    <submittedName>
        <fullName evidence="2">Uncharacterized protein</fullName>
    </submittedName>
</protein>
<dbReference type="PANTHER" id="PTHR10829:SF25">
    <property type="entry name" value="DREBRIN-LIKE PROTEIN"/>
    <property type="match status" value="1"/>
</dbReference>
<evidence type="ECO:0000313" key="4">
    <source>
        <dbReference type="Proteomes" id="UP001152797"/>
    </source>
</evidence>
<reference evidence="3" key="2">
    <citation type="submission" date="2024-04" db="EMBL/GenBank/DDBJ databases">
        <authorList>
            <person name="Chen Y."/>
            <person name="Shah S."/>
            <person name="Dougan E. K."/>
            <person name="Thang M."/>
            <person name="Chan C."/>
        </authorList>
    </citation>
    <scope>NUCLEOTIDE SEQUENCE [LARGE SCALE GENOMIC DNA]</scope>
</reference>
<feature type="region of interest" description="Disordered" evidence="1">
    <location>
        <begin position="1086"/>
        <end position="1125"/>
    </location>
</feature>
<dbReference type="EMBL" id="CAMXCT030001358">
    <property type="protein sequence ID" value="CAL4776642.1"/>
    <property type="molecule type" value="Genomic_DNA"/>
</dbReference>
<dbReference type="PANTHER" id="PTHR10829">
    <property type="entry name" value="CORTACTIN AND DREBRIN"/>
    <property type="match status" value="1"/>
</dbReference>
<feature type="region of interest" description="Disordered" evidence="1">
    <location>
        <begin position="221"/>
        <end position="365"/>
    </location>
</feature>
<feature type="non-terminal residue" evidence="2">
    <location>
        <position position="1662"/>
    </location>
</feature>
<dbReference type="Proteomes" id="UP001152797">
    <property type="component" value="Unassembled WGS sequence"/>
</dbReference>
<keyword evidence="4" id="KW-1185">Reference proteome</keyword>
<evidence type="ECO:0000313" key="3">
    <source>
        <dbReference type="EMBL" id="CAL1142705.1"/>
    </source>
</evidence>
<gene>
    <name evidence="2" type="ORF">C1SCF055_LOCUS16414</name>
</gene>
<dbReference type="GO" id="GO:0051015">
    <property type="term" value="F:actin filament binding"/>
    <property type="evidence" value="ECO:0007669"/>
    <property type="project" value="TreeGrafter"/>
</dbReference>
<evidence type="ECO:0000256" key="1">
    <source>
        <dbReference type="SAM" id="MobiDB-lite"/>
    </source>
</evidence>
<dbReference type="EMBL" id="CAMXCT020001358">
    <property type="protein sequence ID" value="CAL1142705.1"/>
    <property type="molecule type" value="Genomic_DNA"/>
</dbReference>
<feature type="region of interest" description="Disordered" evidence="1">
    <location>
        <begin position="970"/>
        <end position="1028"/>
    </location>
</feature>
<sequence>DQAQNIHKVVTEVYKDMIPNIMTDPAAFAYVAVTLNLFGEDLYHRRGGRGKVKEWSETEGGKLKLIAQHVINLTYRTVNARQPRVRVLKQIVASHRGFVCSLDGTGAPEGSLGSGPSSDSLAIADVENQDPLEKTPYKSPQCPPFDSDDEEDKGVKVPESTKVILEEKLVAVKDEFHMLLDKWCQTKLGLSVKDAESVVISNPMAMFADFHGFYLKHRKEDRGPLIPEPPQPAKTPMPVNPHSFGDLGDDQRKAKKQQKKEAAQAEMEKVQAAQAKRDERERVKQEKAMQMEEKKKEREEKKKAKEAEKEQKALARQAKTKKGKGSKVNEEPRDAQDGGEACSPTPKTPKRPCPIPATPRQKTMVKRRREAVAAGVPAGASKAEGCGQDGKVKDVEKEEALAAKVKANHDLLKGVLEFGADVHTFPTLEANPTLKSFTVRPFGEEADKKNRDGGGKKSSIGVILFRSSFYVYKAKVPEGLQAILTQKGVTGEVKNDGGGGCAMDRQNKDKAPAYVRGSMPLILQRRLHCDSGTGKGLDGQVELSAVEIFSGRSTVVKGFRCRQRLSQGFDLSHDPVFGDFTSDVGFMKSIELVLRLTLDGLLYGGLPCASFGFLSSPTHERSGGKDLTASGAYPFQFGHRVARLHTKFMDTKHAYRETSDLKALFKAGFQDPGDAWKFAELGSLKGVLMAAANAGKFIPVKSDFDETSELRSILQQVADVQKASAETGDRLPVASQKSSQIPAAGFTPGQTPIKSPEAKKLKVVESPPKRELEEHWTGAAPLSLKVCLQDLFSVGWNPEPQACGMHRLLEEAIMWLKSLQKAPPANVDVPPVLEELLSQFSSLTSSTQRLAACRMENEKTLATARLTVEQRLQEVISATSCHPRDVGEDIIAQKRGVLEGWLARKEDLAKNAVEKLEAQHSEIRHVFEDKIEEAIRLAYGEWKSTAPTLCLDDDDLLRELDADLEAALNASQPQREFLPEKPMGPEAAAEGTTSSTSPTPGAPVLQNPPEKPDGSTPAPEKPDGSTPAVAVETPLQSEAVKSGAATTEGDRKVKHQIIVPKGVGIPVIQKKVNIFDPAICKGLDWNDPETGKSGGEKPGDSMPKAASPCTTLVPSQAATPSATPAERRASAIQREFRRQDTTDLDQAELDKIKVIIDGKTMYKHKEKLETWEEREARLLHNSYMKFYRSFQDRKLLALLYEDWLQAEGDWSKSSIHYNSLEKSKYKKRGKYVYMSYKDVEEKYGSHIAKGIKKSKLELEESRAEHEDPWYCKHPEVQDEAWDLMRMWDSLVLEESHEQQQEWGIHHEGVKRPSQGALPPAPDAKAKPKPKPKTRTEKKETKPNYNKKVGSKISQLSGKVTEIRCLQTNLQSSSLSDGMKTAYTDELMALMKETDTLRTRMESWYALRLEDEKVVDDKLSEYSGIMDAFDQVLAKATNSMKLVKNAIAPPKVAKAKSLAGVGAPLRSPLFDYVMETAGGGESCLHFLTPFAVCFLELKFHGVQMAGPAKALQQTGTAGRHKVPLQMVSVPMKVHKLKKEQSLGFETLEAFLQPVADSLNRLYHGVDVVLDGKQHTIRAMVTQYRGDWKWHRARVVVAWLSETMVRDQSLNSYYRLAQKSVELGLQNLYPIKPKCHEDWNRFAIRIASMGHVNTLELGLLRGVY</sequence>
<dbReference type="GO" id="GO:0005884">
    <property type="term" value="C:actin filament"/>
    <property type="evidence" value="ECO:0007669"/>
    <property type="project" value="TreeGrafter"/>
</dbReference>
<evidence type="ECO:0000313" key="2">
    <source>
        <dbReference type="EMBL" id="CAI3989330.1"/>
    </source>
</evidence>
<reference evidence="2" key="1">
    <citation type="submission" date="2022-10" db="EMBL/GenBank/DDBJ databases">
        <authorList>
            <person name="Chen Y."/>
            <person name="Dougan E. K."/>
            <person name="Chan C."/>
            <person name="Rhodes N."/>
            <person name="Thang M."/>
        </authorList>
    </citation>
    <scope>NUCLEOTIDE SEQUENCE</scope>
</reference>
<feature type="compositionally biased region" description="Pro residues" evidence="1">
    <location>
        <begin position="226"/>
        <end position="239"/>
    </location>
</feature>
<feature type="region of interest" description="Disordered" evidence="1">
    <location>
        <begin position="1309"/>
        <end position="1345"/>
    </location>
</feature>
<feature type="compositionally biased region" description="Low complexity" evidence="1">
    <location>
        <begin position="1114"/>
        <end position="1124"/>
    </location>
</feature>
<proteinExistence type="predicted"/>
<feature type="compositionally biased region" description="Basic and acidic residues" evidence="1">
    <location>
        <begin position="327"/>
        <end position="336"/>
    </location>
</feature>
<feature type="compositionally biased region" description="Low complexity" evidence="1">
    <location>
        <begin position="985"/>
        <end position="1003"/>
    </location>
</feature>
<organism evidence="2">
    <name type="scientific">Cladocopium goreaui</name>
    <dbReference type="NCBI Taxonomy" id="2562237"/>
    <lineage>
        <taxon>Eukaryota</taxon>
        <taxon>Sar</taxon>
        <taxon>Alveolata</taxon>
        <taxon>Dinophyceae</taxon>
        <taxon>Suessiales</taxon>
        <taxon>Symbiodiniaceae</taxon>
        <taxon>Cladocopium</taxon>
    </lineage>
</organism>
<dbReference type="GO" id="GO:0030864">
    <property type="term" value="C:cortical actin cytoskeleton"/>
    <property type="evidence" value="ECO:0007669"/>
    <property type="project" value="TreeGrafter"/>
</dbReference>
<feature type="non-terminal residue" evidence="2">
    <location>
        <position position="1"/>
    </location>
</feature>